<comment type="caution">
    <text evidence="1">The sequence shown here is derived from an EMBL/GenBank/DDBJ whole genome shotgun (WGS) entry which is preliminary data.</text>
</comment>
<protein>
    <submittedName>
        <fullName evidence="1">Uncharacterized protein</fullName>
    </submittedName>
</protein>
<reference evidence="1" key="1">
    <citation type="submission" date="2021-06" db="EMBL/GenBank/DDBJ databases">
        <title>Parelaphostrongylus tenuis whole genome reference sequence.</title>
        <authorList>
            <person name="Garwood T.J."/>
            <person name="Larsen P.A."/>
            <person name="Fountain-Jones N.M."/>
            <person name="Garbe J.R."/>
            <person name="Macchietto M.G."/>
            <person name="Kania S.A."/>
            <person name="Gerhold R.W."/>
            <person name="Richards J.E."/>
            <person name="Wolf T.M."/>
        </authorList>
    </citation>
    <scope>NUCLEOTIDE SEQUENCE</scope>
    <source>
        <strain evidence="1">MNPRO001-30</strain>
        <tissue evidence="1">Meninges</tissue>
    </source>
</reference>
<proteinExistence type="predicted"/>
<sequence>MSLKYDLAKELANEVKYVKWNLMSYVYLDHLPNVSTYLWLTPLVIFSHETVSTVLIIPETQHCRRDKVQSGRCAKTYRTYSTTLKSPYPGHGNELRLVMPSIGFMPDCPRPSSLIKLIIPSSTF</sequence>
<keyword evidence="2" id="KW-1185">Reference proteome</keyword>
<dbReference type="AlphaFoldDB" id="A0AAD5MVX9"/>
<evidence type="ECO:0000313" key="1">
    <source>
        <dbReference type="EMBL" id="KAJ1363003.1"/>
    </source>
</evidence>
<name>A0AAD5MVX9_PARTN</name>
<dbReference type="Proteomes" id="UP001196413">
    <property type="component" value="Unassembled WGS sequence"/>
</dbReference>
<gene>
    <name evidence="1" type="ORF">KIN20_022746</name>
</gene>
<accession>A0AAD5MVX9</accession>
<evidence type="ECO:0000313" key="2">
    <source>
        <dbReference type="Proteomes" id="UP001196413"/>
    </source>
</evidence>
<organism evidence="1 2">
    <name type="scientific">Parelaphostrongylus tenuis</name>
    <name type="common">Meningeal worm</name>
    <dbReference type="NCBI Taxonomy" id="148309"/>
    <lineage>
        <taxon>Eukaryota</taxon>
        <taxon>Metazoa</taxon>
        <taxon>Ecdysozoa</taxon>
        <taxon>Nematoda</taxon>
        <taxon>Chromadorea</taxon>
        <taxon>Rhabditida</taxon>
        <taxon>Rhabditina</taxon>
        <taxon>Rhabditomorpha</taxon>
        <taxon>Strongyloidea</taxon>
        <taxon>Metastrongylidae</taxon>
        <taxon>Parelaphostrongylus</taxon>
    </lineage>
</organism>
<dbReference type="EMBL" id="JAHQIW010004581">
    <property type="protein sequence ID" value="KAJ1363003.1"/>
    <property type="molecule type" value="Genomic_DNA"/>
</dbReference>